<feature type="region of interest" description="Disordered" evidence="1">
    <location>
        <begin position="93"/>
        <end position="152"/>
    </location>
</feature>
<evidence type="ECO:0000256" key="1">
    <source>
        <dbReference type="SAM" id="MobiDB-lite"/>
    </source>
</evidence>
<proteinExistence type="predicted"/>
<feature type="region of interest" description="Disordered" evidence="1">
    <location>
        <begin position="22"/>
        <end position="69"/>
    </location>
</feature>
<feature type="compositionally biased region" description="Basic and acidic residues" evidence="1">
    <location>
        <begin position="112"/>
        <end position="139"/>
    </location>
</feature>
<dbReference type="AlphaFoldDB" id="A0A0U9HJY1"/>
<feature type="compositionally biased region" description="Basic and acidic residues" evidence="1">
    <location>
        <begin position="41"/>
        <end position="53"/>
    </location>
</feature>
<name>A0A0U9HJY1_KLENI</name>
<evidence type="ECO:0000313" key="3">
    <source>
        <dbReference type="Proteomes" id="UP000054558"/>
    </source>
</evidence>
<evidence type="ECO:0000313" key="2">
    <source>
        <dbReference type="EMBL" id="GAQ83673.1"/>
    </source>
</evidence>
<sequence length="152" mass="16844">MQLPGSLRALCFCLGLNAPDEDLSEEGDTIVADEMQPSDAARGDVDGEMKPSEDTIAEEEDAEVKKEEDDLSLLDRAALQRRVEAIVERLSGSVHPGPRRRSYAEASTGVNETEKASERVEKEASSKEREKPFKERDDYYYVTANSGGDPYE</sequence>
<dbReference type="EMBL" id="DF237106">
    <property type="protein sequence ID" value="GAQ83673.1"/>
    <property type="molecule type" value="Genomic_DNA"/>
</dbReference>
<dbReference type="Proteomes" id="UP000054558">
    <property type="component" value="Unassembled WGS sequence"/>
</dbReference>
<reference evidence="2 3" key="1">
    <citation type="journal article" date="2014" name="Nat. Commun.">
        <title>Klebsormidium flaccidum genome reveals primary factors for plant terrestrial adaptation.</title>
        <authorList>
            <person name="Hori K."/>
            <person name="Maruyama F."/>
            <person name="Fujisawa T."/>
            <person name="Togashi T."/>
            <person name="Yamamoto N."/>
            <person name="Seo M."/>
            <person name="Sato S."/>
            <person name="Yamada T."/>
            <person name="Mori H."/>
            <person name="Tajima N."/>
            <person name="Moriyama T."/>
            <person name="Ikeuchi M."/>
            <person name="Watanabe M."/>
            <person name="Wada H."/>
            <person name="Kobayashi K."/>
            <person name="Saito M."/>
            <person name="Masuda T."/>
            <person name="Sasaki-Sekimoto Y."/>
            <person name="Mashiguchi K."/>
            <person name="Awai K."/>
            <person name="Shimojima M."/>
            <person name="Masuda S."/>
            <person name="Iwai M."/>
            <person name="Nobusawa T."/>
            <person name="Narise T."/>
            <person name="Kondo S."/>
            <person name="Saito H."/>
            <person name="Sato R."/>
            <person name="Murakawa M."/>
            <person name="Ihara Y."/>
            <person name="Oshima-Yamada Y."/>
            <person name="Ohtaka K."/>
            <person name="Satoh M."/>
            <person name="Sonobe K."/>
            <person name="Ishii M."/>
            <person name="Ohtani R."/>
            <person name="Kanamori-Sato M."/>
            <person name="Honoki R."/>
            <person name="Miyazaki D."/>
            <person name="Mochizuki H."/>
            <person name="Umetsu J."/>
            <person name="Higashi K."/>
            <person name="Shibata D."/>
            <person name="Kamiya Y."/>
            <person name="Sato N."/>
            <person name="Nakamura Y."/>
            <person name="Tabata S."/>
            <person name="Ida S."/>
            <person name="Kurokawa K."/>
            <person name="Ohta H."/>
        </authorList>
    </citation>
    <scope>NUCLEOTIDE SEQUENCE [LARGE SCALE GENOMIC DNA]</scope>
    <source>
        <strain evidence="2 3">NIES-2285</strain>
    </source>
</reference>
<protein>
    <submittedName>
        <fullName evidence="2">Uncharacterized protein</fullName>
    </submittedName>
</protein>
<keyword evidence="3" id="KW-1185">Reference proteome</keyword>
<accession>A0A0U9HJY1</accession>
<organism evidence="2 3">
    <name type="scientific">Klebsormidium nitens</name>
    <name type="common">Green alga</name>
    <name type="synonym">Ulothrix nitens</name>
    <dbReference type="NCBI Taxonomy" id="105231"/>
    <lineage>
        <taxon>Eukaryota</taxon>
        <taxon>Viridiplantae</taxon>
        <taxon>Streptophyta</taxon>
        <taxon>Klebsormidiophyceae</taxon>
        <taxon>Klebsormidiales</taxon>
        <taxon>Klebsormidiaceae</taxon>
        <taxon>Klebsormidium</taxon>
    </lineage>
</organism>
<gene>
    <name evidence="2" type="ORF">KFL_001570120</name>
</gene>